<keyword evidence="3" id="KW-1185">Reference proteome</keyword>
<gene>
    <name evidence="2" type="ORF">C922_00085</name>
</gene>
<reference evidence="2 3" key="1">
    <citation type="submission" date="2013-02" db="EMBL/GenBank/DDBJ databases">
        <title>The Genome Sequence of Plasmodium inui San Antonio 1.</title>
        <authorList>
            <consortium name="The Broad Institute Genome Sequencing Platform"/>
            <consortium name="The Broad Institute Genome Sequencing Center for Infectious Disease"/>
            <person name="Neafsey D."/>
            <person name="Cheeseman I."/>
            <person name="Volkman S."/>
            <person name="Adams J."/>
            <person name="Walker B."/>
            <person name="Young S.K."/>
            <person name="Zeng Q."/>
            <person name="Gargeya S."/>
            <person name="Fitzgerald M."/>
            <person name="Haas B."/>
            <person name="Abouelleil A."/>
            <person name="Alvarado L."/>
            <person name="Arachchi H.M."/>
            <person name="Berlin A.M."/>
            <person name="Chapman S.B."/>
            <person name="Dewar J."/>
            <person name="Goldberg J."/>
            <person name="Griggs A."/>
            <person name="Gujja S."/>
            <person name="Hansen M."/>
            <person name="Howarth C."/>
            <person name="Imamovic A."/>
            <person name="Larimer J."/>
            <person name="McCowan C."/>
            <person name="Murphy C."/>
            <person name="Neiman D."/>
            <person name="Pearson M."/>
            <person name="Priest M."/>
            <person name="Roberts A."/>
            <person name="Saif S."/>
            <person name="Shea T."/>
            <person name="Sisk P."/>
            <person name="Sykes S."/>
            <person name="Wortman J."/>
            <person name="Nusbaum C."/>
            <person name="Birren B."/>
        </authorList>
    </citation>
    <scope>NUCLEOTIDE SEQUENCE [LARGE SCALE GENOMIC DNA]</scope>
    <source>
        <strain evidence="2 3">San Antonio 1</strain>
    </source>
</reference>
<name>W7A7R3_9APIC</name>
<feature type="region of interest" description="Disordered" evidence="1">
    <location>
        <begin position="94"/>
        <end position="124"/>
    </location>
</feature>
<feature type="compositionally biased region" description="Polar residues" evidence="1">
    <location>
        <begin position="108"/>
        <end position="124"/>
    </location>
</feature>
<dbReference type="Proteomes" id="UP000030640">
    <property type="component" value="Unassembled WGS sequence"/>
</dbReference>
<evidence type="ECO:0000256" key="1">
    <source>
        <dbReference type="SAM" id="MobiDB-lite"/>
    </source>
</evidence>
<dbReference type="VEuPathDB" id="PlasmoDB:C922_00085"/>
<dbReference type="OrthoDB" id="391889at2759"/>
<organism evidence="2 3">
    <name type="scientific">Plasmodium inui San Antonio 1</name>
    <dbReference type="NCBI Taxonomy" id="1237626"/>
    <lineage>
        <taxon>Eukaryota</taxon>
        <taxon>Sar</taxon>
        <taxon>Alveolata</taxon>
        <taxon>Apicomplexa</taxon>
        <taxon>Aconoidasida</taxon>
        <taxon>Haemosporida</taxon>
        <taxon>Plasmodiidae</taxon>
        <taxon>Plasmodium</taxon>
        <taxon>Plasmodium (Plasmodium)</taxon>
    </lineage>
</organism>
<accession>W7A7R3</accession>
<evidence type="ECO:0000313" key="3">
    <source>
        <dbReference type="Proteomes" id="UP000030640"/>
    </source>
</evidence>
<proteinExistence type="predicted"/>
<sequence>MNYQECLHKFVNAHSDNFRQSFYAVVESSQIECLQCPIEKTSTDNFLIKIYINNIIHNLRTFLLTCLSRSVGNILHNTNVDKHEACSYLAADDEGASHDGQGGPTGHAGQSVQSDEGSQNGQNSAKQCFNKKEDFLRKCKRVHRLRKSLENAHVRTGDTFGFRDDVLRHYI</sequence>
<dbReference type="AlphaFoldDB" id="W7A7R3"/>
<protein>
    <submittedName>
        <fullName evidence="2">Uncharacterized protein</fullName>
    </submittedName>
</protein>
<dbReference type="GeneID" id="20035359"/>
<evidence type="ECO:0000313" key="2">
    <source>
        <dbReference type="EMBL" id="EUD69222.1"/>
    </source>
</evidence>
<dbReference type="RefSeq" id="XP_008813924.1">
    <property type="nucleotide sequence ID" value="XM_008815702.1"/>
</dbReference>
<dbReference type="EMBL" id="KI965460">
    <property type="protein sequence ID" value="EUD69222.1"/>
    <property type="molecule type" value="Genomic_DNA"/>
</dbReference>